<dbReference type="RefSeq" id="WP_111632251.1">
    <property type="nucleotide sequence ID" value="NZ_QLLR01000001.1"/>
</dbReference>
<name>A0A327THY6_9SPHI</name>
<dbReference type="Proteomes" id="UP000249754">
    <property type="component" value="Unassembled WGS sequence"/>
</dbReference>
<accession>A0A327THY6</accession>
<evidence type="ECO:0000259" key="1">
    <source>
        <dbReference type="Pfam" id="PF06283"/>
    </source>
</evidence>
<dbReference type="AlphaFoldDB" id="A0A327THY6"/>
<comment type="caution">
    <text evidence="2">The sequence shown here is derived from an EMBL/GenBank/DDBJ whole genome shotgun (WGS) entry which is preliminary data.</text>
</comment>
<dbReference type="Gene3D" id="3.40.50.880">
    <property type="match status" value="1"/>
</dbReference>
<dbReference type="InterPro" id="IPR029010">
    <property type="entry name" value="ThuA-like"/>
</dbReference>
<gene>
    <name evidence="2" type="ORF">LY11_00535</name>
</gene>
<dbReference type="Pfam" id="PF06283">
    <property type="entry name" value="ThuA"/>
    <property type="match status" value="1"/>
</dbReference>
<dbReference type="OrthoDB" id="3296611at2"/>
<protein>
    <submittedName>
        <fullName evidence="2">Trehalose utilization protein</fullName>
    </submittedName>
</protein>
<feature type="domain" description="ThuA-like" evidence="1">
    <location>
        <begin position="59"/>
        <end position="262"/>
    </location>
</feature>
<dbReference type="InterPro" id="IPR029062">
    <property type="entry name" value="Class_I_gatase-like"/>
</dbReference>
<dbReference type="EMBL" id="QLLR01000001">
    <property type="protein sequence ID" value="RAJ37457.1"/>
    <property type="molecule type" value="Genomic_DNA"/>
</dbReference>
<organism evidence="2 3">
    <name type="scientific">Pedobacter cryoconitis</name>
    <dbReference type="NCBI Taxonomy" id="188932"/>
    <lineage>
        <taxon>Bacteria</taxon>
        <taxon>Pseudomonadati</taxon>
        <taxon>Bacteroidota</taxon>
        <taxon>Sphingobacteriia</taxon>
        <taxon>Sphingobacteriales</taxon>
        <taxon>Sphingobacteriaceae</taxon>
        <taxon>Pedobacter</taxon>
    </lineage>
</organism>
<dbReference type="PROSITE" id="PS51257">
    <property type="entry name" value="PROKAR_LIPOPROTEIN"/>
    <property type="match status" value="1"/>
</dbReference>
<reference evidence="2 3" key="1">
    <citation type="submission" date="2018-06" db="EMBL/GenBank/DDBJ databases">
        <title>Genomic Encyclopedia of Archaeal and Bacterial Type Strains, Phase II (KMG-II): from individual species to whole genera.</title>
        <authorList>
            <person name="Goeker M."/>
        </authorList>
    </citation>
    <scope>NUCLEOTIDE SEQUENCE [LARGE SCALE GENOMIC DNA]</scope>
    <source>
        <strain evidence="2 3">DSM 14825</strain>
    </source>
</reference>
<dbReference type="PANTHER" id="PTHR40469">
    <property type="entry name" value="SECRETED GLYCOSYL HYDROLASE"/>
    <property type="match status" value="1"/>
</dbReference>
<proteinExistence type="predicted"/>
<evidence type="ECO:0000313" key="3">
    <source>
        <dbReference type="Proteomes" id="UP000249754"/>
    </source>
</evidence>
<sequence>MKTKNPLLTFVVLLLCGLSGCKKSDASTNLSNQNDLNASKKETAIPAKAAKSFNVIAFYNGTWDAAHINFVKEANIWFPKTAAQNNFTYTSTNDWSKLNAANLAKYQVILFLDDHPPKAQEAAFKQYMDNGGAWMGFHVCAFNTNSAEWDWYYNKFLGVGSFKSNTWGPTTAILKCEDQTHPSTQRLPQKFTSAVSEWYSWTKDLRQNADIKILCSIDNSSFPLGTDPNQSWYSGYYPVIWTNKNYKMIYANFGHNAMDYAANVGKSSTFGSETQNKFIIDGLLWLGGAK</sequence>
<evidence type="ECO:0000313" key="2">
    <source>
        <dbReference type="EMBL" id="RAJ37457.1"/>
    </source>
</evidence>
<dbReference type="SUPFAM" id="SSF52317">
    <property type="entry name" value="Class I glutamine amidotransferase-like"/>
    <property type="match status" value="1"/>
</dbReference>
<dbReference type="PANTHER" id="PTHR40469:SF2">
    <property type="entry name" value="GALACTOSE-BINDING DOMAIN-LIKE SUPERFAMILY PROTEIN"/>
    <property type="match status" value="1"/>
</dbReference>